<dbReference type="EMBL" id="VNHX01000015">
    <property type="protein sequence ID" value="TYP92988.1"/>
    <property type="molecule type" value="Genomic_DNA"/>
</dbReference>
<dbReference type="GO" id="GO:0009103">
    <property type="term" value="P:lipopolysaccharide biosynthetic process"/>
    <property type="evidence" value="ECO:0007669"/>
    <property type="project" value="TreeGrafter"/>
</dbReference>
<evidence type="ECO:0000313" key="5">
    <source>
        <dbReference type="Proteomes" id="UP000325105"/>
    </source>
</evidence>
<reference evidence="4 5" key="1">
    <citation type="submission" date="2019-07" db="EMBL/GenBank/DDBJ databases">
        <title>Genomic Encyclopedia of Archaeal and Bacterial Type Strains, Phase II (KMG-II): from individual species to whole genera.</title>
        <authorList>
            <person name="Goeker M."/>
        </authorList>
    </citation>
    <scope>NUCLEOTIDE SEQUENCE [LARGE SCALE GENOMIC DNA]</scope>
    <source>
        <strain evidence="4 5">DSM 18850</strain>
    </source>
</reference>
<comment type="caution">
    <text evidence="4">The sequence shown here is derived from an EMBL/GenBank/DDBJ whole genome shotgun (WGS) entry which is preliminary data.</text>
</comment>
<proteinExistence type="predicted"/>
<dbReference type="SUPFAM" id="SSF53756">
    <property type="entry name" value="UDP-Glycosyltransferase/glycogen phosphorylase"/>
    <property type="match status" value="1"/>
</dbReference>
<evidence type="ECO:0000259" key="2">
    <source>
        <dbReference type="Pfam" id="PF00534"/>
    </source>
</evidence>
<dbReference type="AlphaFoldDB" id="A0A5S5DCA2"/>
<keyword evidence="1 4" id="KW-0808">Transferase</keyword>
<feature type="domain" description="Glycosyltransferase subfamily 4-like N-terminal" evidence="3">
    <location>
        <begin position="15"/>
        <end position="175"/>
    </location>
</feature>
<dbReference type="PANTHER" id="PTHR46401">
    <property type="entry name" value="GLYCOSYLTRANSFERASE WBBK-RELATED"/>
    <property type="match status" value="1"/>
</dbReference>
<sequence>MRIGYDAKRYFHNRSGLGNYSRDLIRALSTYYPANEYYLYTPRPSSVSIPESATIQLPQRGLLNTLLPSVWRSKRIVQDLKRDAVDIFHGLSGEIPRDLYHINVRSVVSIHDLIFLRHPELYKWIDRSIYVKKFRYAALRADKVVAISQQTKSDIIHYFKLPEERIEVIYQGCHPSFKTAKSMEELEAVRRKYRLPAQFVLNVGSIEPRKNAFQIVKAIEQLDIPLVIVGKQTPYAAQIRRYIIDKKLEHRVIFPKVEHMEDLAAMYRLSSIFVYPSSYEGFGIPIIEALFSGTPVITTNSGVFPEAAGPSSRFIDPQNVDEIVYAIDSVLSSSSKQKEMKEQGLIYAQQFSDQVLAAQWASIYKSLG</sequence>
<feature type="domain" description="Glycosyl transferase family 1" evidence="2">
    <location>
        <begin position="197"/>
        <end position="344"/>
    </location>
</feature>
<keyword evidence="5" id="KW-1185">Reference proteome</keyword>
<evidence type="ECO:0000313" key="4">
    <source>
        <dbReference type="EMBL" id="TYP92988.1"/>
    </source>
</evidence>
<dbReference type="Pfam" id="PF00534">
    <property type="entry name" value="Glycos_transf_1"/>
    <property type="match status" value="1"/>
</dbReference>
<name>A0A5S5DCA2_9SPHI</name>
<dbReference type="InterPro" id="IPR001296">
    <property type="entry name" value="Glyco_trans_1"/>
</dbReference>
<accession>A0A5S5DCA2</accession>
<dbReference type="InterPro" id="IPR028098">
    <property type="entry name" value="Glyco_trans_4-like_N"/>
</dbReference>
<evidence type="ECO:0000259" key="3">
    <source>
        <dbReference type="Pfam" id="PF13439"/>
    </source>
</evidence>
<dbReference type="Gene3D" id="3.40.50.2000">
    <property type="entry name" value="Glycogen Phosphorylase B"/>
    <property type="match status" value="2"/>
</dbReference>
<dbReference type="OrthoDB" id="9801609at2"/>
<gene>
    <name evidence="4" type="ORF">BC792_11590</name>
</gene>
<evidence type="ECO:0000256" key="1">
    <source>
        <dbReference type="ARBA" id="ARBA00022679"/>
    </source>
</evidence>
<organism evidence="4 5">
    <name type="scientific">Sphingobacterium allocomposti</name>
    <dbReference type="NCBI Taxonomy" id="415956"/>
    <lineage>
        <taxon>Bacteria</taxon>
        <taxon>Pseudomonadati</taxon>
        <taxon>Bacteroidota</taxon>
        <taxon>Sphingobacteriia</taxon>
        <taxon>Sphingobacteriales</taxon>
        <taxon>Sphingobacteriaceae</taxon>
        <taxon>Sphingobacterium</taxon>
    </lineage>
</organism>
<dbReference type="CDD" id="cd03809">
    <property type="entry name" value="GT4_MtfB-like"/>
    <property type="match status" value="1"/>
</dbReference>
<dbReference type="GO" id="GO:0016757">
    <property type="term" value="F:glycosyltransferase activity"/>
    <property type="evidence" value="ECO:0007669"/>
    <property type="project" value="InterPro"/>
</dbReference>
<dbReference type="RefSeq" id="WP_148909215.1">
    <property type="nucleotide sequence ID" value="NZ_VNHX01000015.1"/>
</dbReference>
<dbReference type="Pfam" id="PF13439">
    <property type="entry name" value="Glyco_transf_4"/>
    <property type="match status" value="1"/>
</dbReference>
<dbReference type="Proteomes" id="UP000325105">
    <property type="component" value="Unassembled WGS sequence"/>
</dbReference>
<dbReference type="PANTHER" id="PTHR46401:SF2">
    <property type="entry name" value="GLYCOSYLTRANSFERASE WBBK-RELATED"/>
    <property type="match status" value="1"/>
</dbReference>
<protein>
    <submittedName>
        <fullName evidence="4">Glycosyltransferase involved in cell wall biosynthesis</fullName>
    </submittedName>
</protein>